<name>A0A6A4SEG2_SCOMX</name>
<evidence type="ECO:0000313" key="8">
    <source>
        <dbReference type="Proteomes" id="UP000438429"/>
    </source>
</evidence>
<feature type="transmembrane region" description="Helical" evidence="6">
    <location>
        <begin position="26"/>
        <end position="51"/>
    </location>
</feature>
<organism evidence="7 8">
    <name type="scientific">Scophthalmus maximus</name>
    <name type="common">Turbot</name>
    <name type="synonym">Psetta maxima</name>
    <dbReference type="NCBI Taxonomy" id="52904"/>
    <lineage>
        <taxon>Eukaryota</taxon>
        <taxon>Metazoa</taxon>
        <taxon>Chordata</taxon>
        <taxon>Craniata</taxon>
        <taxon>Vertebrata</taxon>
        <taxon>Euteleostomi</taxon>
        <taxon>Actinopterygii</taxon>
        <taxon>Neopterygii</taxon>
        <taxon>Teleostei</taxon>
        <taxon>Neoteleostei</taxon>
        <taxon>Acanthomorphata</taxon>
        <taxon>Carangaria</taxon>
        <taxon>Pleuronectiformes</taxon>
        <taxon>Pleuronectoidei</taxon>
        <taxon>Scophthalmidae</taxon>
        <taxon>Scophthalmus</taxon>
    </lineage>
</organism>
<keyword evidence="6" id="KW-1133">Transmembrane helix</keyword>
<keyword evidence="5" id="KW-0807">Transducer</keyword>
<evidence type="ECO:0000313" key="7">
    <source>
        <dbReference type="EMBL" id="KAF0028922.1"/>
    </source>
</evidence>
<evidence type="ECO:0000256" key="6">
    <source>
        <dbReference type="SAM" id="Phobius"/>
    </source>
</evidence>
<dbReference type="EMBL" id="VEVO01000016">
    <property type="protein sequence ID" value="KAF0028922.1"/>
    <property type="molecule type" value="Genomic_DNA"/>
</dbReference>
<comment type="caution">
    <text evidence="7">The sequence shown here is derived from an EMBL/GenBank/DDBJ whole genome shotgun (WGS) entry which is preliminary data.</text>
</comment>
<dbReference type="SUPFAM" id="SSF81321">
    <property type="entry name" value="Family A G protein-coupled receptor-like"/>
    <property type="match status" value="1"/>
</dbReference>
<feature type="transmembrane region" description="Helical" evidence="6">
    <location>
        <begin position="256"/>
        <end position="277"/>
    </location>
</feature>
<feature type="transmembrane region" description="Helical" evidence="6">
    <location>
        <begin position="174"/>
        <end position="199"/>
    </location>
</feature>
<dbReference type="PANTHER" id="PTHR24232">
    <property type="entry name" value="G-PROTEIN COUPLED RECEPTOR"/>
    <property type="match status" value="1"/>
</dbReference>
<evidence type="ECO:0000256" key="5">
    <source>
        <dbReference type="ARBA" id="ARBA00023224"/>
    </source>
</evidence>
<keyword evidence="6" id="KW-0472">Membrane</keyword>
<evidence type="ECO:0008006" key="9">
    <source>
        <dbReference type="Google" id="ProtNLM"/>
    </source>
</evidence>
<keyword evidence="6" id="KW-0812">Transmembrane</keyword>
<dbReference type="Gene3D" id="1.20.1070.10">
    <property type="entry name" value="Rhodopsin 7-helix transmembrane proteins"/>
    <property type="match status" value="1"/>
</dbReference>
<sequence length="291" mass="33124">MSSNSSPPSNPALSELFDGSNSTACLSIIMGFHVIKIFGLLPLYILVLYLCHQPWRHRRSFQPMSHADVFTYHLAVMELLWPLGTIFYYCGLLSNIPEMKRWSNFVFSIVFYGEGLFHLLTCVERFLAVVCPMTYLGLKNMRGVRIRNISIGCVWLVCVLLSSLTNLFSSEALVILYSFLTFLSIPISFCSLSVLCVLIRPGPGEGDRDKRVVQSKQRAFFTITAIMLMLWLWFVGIVFSTILANSHLLSNSDSCVLYISGLWFNLPSSLILPLLYLQRTTKLSRCRFNRE</sequence>
<protein>
    <recommendedName>
        <fullName evidence="9">G-protein coupled receptors family 1 profile domain-containing protein</fullName>
    </recommendedName>
</protein>
<dbReference type="GO" id="GO:0005886">
    <property type="term" value="C:plasma membrane"/>
    <property type="evidence" value="ECO:0007669"/>
    <property type="project" value="TreeGrafter"/>
</dbReference>
<feature type="transmembrane region" description="Helical" evidence="6">
    <location>
        <begin position="72"/>
        <end position="96"/>
    </location>
</feature>
<dbReference type="PANTHER" id="PTHR24232:SF41">
    <property type="entry name" value="LYSOPHOSPHATIDIC ACID RECEPTOR 4"/>
    <property type="match status" value="1"/>
</dbReference>
<evidence type="ECO:0000256" key="4">
    <source>
        <dbReference type="ARBA" id="ARBA00023180"/>
    </source>
</evidence>
<feature type="transmembrane region" description="Helical" evidence="6">
    <location>
        <begin position="220"/>
        <end position="244"/>
    </location>
</feature>
<dbReference type="GO" id="GO:0007200">
    <property type="term" value="P:phospholipase C-activating G protein-coupled receptor signaling pathway"/>
    <property type="evidence" value="ECO:0007669"/>
    <property type="project" value="TreeGrafter"/>
</dbReference>
<keyword evidence="2" id="KW-0297">G-protein coupled receptor</keyword>
<dbReference type="Proteomes" id="UP000438429">
    <property type="component" value="Unassembled WGS sequence"/>
</dbReference>
<evidence type="ECO:0000256" key="3">
    <source>
        <dbReference type="ARBA" id="ARBA00023170"/>
    </source>
</evidence>
<evidence type="ECO:0000256" key="2">
    <source>
        <dbReference type="ARBA" id="ARBA00023040"/>
    </source>
</evidence>
<accession>A0A6A4SEG2</accession>
<reference evidence="7 8" key="1">
    <citation type="submission" date="2019-06" db="EMBL/GenBank/DDBJ databases">
        <title>Draft genomes of female and male turbot (Scophthalmus maximus).</title>
        <authorList>
            <person name="Xu H."/>
            <person name="Xu X.-W."/>
            <person name="Shao C."/>
            <person name="Chen S."/>
        </authorList>
    </citation>
    <scope>NUCLEOTIDE SEQUENCE [LARGE SCALE GENOMIC DNA]</scope>
    <source>
        <strain evidence="7">Ysfricsl-2016a</strain>
        <tissue evidence="7">Blood</tissue>
    </source>
</reference>
<feature type="transmembrane region" description="Helical" evidence="6">
    <location>
        <begin position="116"/>
        <end position="137"/>
    </location>
</feature>
<evidence type="ECO:0000256" key="1">
    <source>
        <dbReference type="ARBA" id="ARBA00004141"/>
    </source>
</evidence>
<dbReference type="GO" id="GO:0035025">
    <property type="term" value="P:positive regulation of Rho protein signal transduction"/>
    <property type="evidence" value="ECO:0007669"/>
    <property type="project" value="TreeGrafter"/>
</dbReference>
<keyword evidence="4" id="KW-0325">Glycoprotein</keyword>
<feature type="transmembrane region" description="Helical" evidence="6">
    <location>
        <begin position="149"/>
        <end position="168"/>
    </location>
</feature>
<dbReference type="GO" id="GO:0070915">
    <property type="term" value="F:lysophosphatidic acid receptor activity"/>
    <property type="evidence" value="ECO:0007669"/>
    <property type="project" value="TreeGrafter"/>
</dbReference>
<keyword evidence="3" id="KW-0675">Receptor</keyword>
<gene>
    <name evidence="7" type="ORF">F2P81_018027</name>
</gene>
<dbReference type="AlphaFoldDB" id="A0A6A4SEG2"/>
<proteinExistence type="predicted"/>
<comment type="subcellular location">
    <subcellularLocation>
        <location evidence="1">Membrane</location>
        <topology evidence="1">Multi-pass membrane protein</topology>
    </subcellularLocation>
</comment>